<reference evidence="1" key="1">
    <citation type="submission" date="2020-08" db="EMBL/GenBank/DDBJ databases">
        <title>Multicomponent nature underlies the extraordinary mechanical properties of spider dragline silk.</title>
        <authorList>
            <person name="Kono N."/>
            <person name="Nakamura H."/>
            <person name="Mori M."/>
            <person name="Yoshida Y."/>
            <person name="Ohtoshi R."/>
            <person name="Malay A.D."/>
            <person name="Moran D.A.P."/>
            <person name="Tomita M."/>
            <person name="Numata K."/>
            <person name="Arakawa K."/>
        </authorList>
    </citation>
    <scope>NUCLEOTIDE SEQUENCE</scope>
</reference>
<protein>
    <submittedName>
        <fullName evidence="1">Uncharacterized protein</fullName>
    </submittedName>
</protein>
<name>A0A8X6MVK0_NEPPI</name>
<organism evidence="1 2">
    <name type="scientific">Nephila pilipes</name>
    <name type="common">Giant wood spider</name>
    <name type="synonym">Nephila maculata</name>
    <dbReference type="NCBI Taxonomy" id="299642"/>
    <lineage>
        <taxon>Eukaryota</taxon>
        <taxon>Metazoa</taxon>
        <taxon>Ecdysozoa</taxon>
        <taxon>Arthropoda</taxon>
        <taxon>Chelicerata</taxon>
        <taxon>Arachnida</taxon>
        <taxon>Araneae</taxon>
        <taxon>Araneomorphae</taxon>
        <taxon>Entelegynae</taxon>
        <taxon>Araneoidea</taxon>
        <taxon>Nephilidae</taxon>
        <taxon>Nephila</taxon>
    </lineage>
</organism>
<gene>
    <name evidence="1" type="ORF">NPIL_179501</name>
</gene>
<dbReference type="Proteomes" id="UP000887013">
    <property type="component" value="Unassembled WGS sequence"/>
</dbReference>
<comment type="caution">
    <text evidence="1">The sequence shown here is derived from an EMBL/GenBank/DDBJ whole genome shotgun (WGS) entry which is preliminary data.</text>
</comment>
<dbReference type="EMBL" id="BMAW01002741">
    <property type="protein sequence ID" value="GFS80089.1"/>
    <property type="molecule type" value="Genomic_DNA"/>
</dbReference>
<dbReference type="AlphaFoldDB" id="A0A8X6MVK0"/>
<feature type="non-terminal residue" evidence="1">
    <location>
        <position position="1"/>
    </location>
</feature>
<accession>A0A8X6MVK0</accession>
<sequence length="118" mass="12945">GGSSIEFRENSVDDKVSGESSFAAKVCLTPDLKVGLAPETEDTIFKLSKREIFPVVHSELIYSFCKALDLRATLAPVETRVVFDPSKRSKKKKVIPVVQSKVVNGIFLALNLEAKLAH</sequence>
<keyword evidence="2" id="KW-1185">Reference proteome</keyword>
<proteinExistence type="predicted"/>
<evidence type="ECO:0000313" key="2">
    <source>
        <dbReference type="Proteomes" id="UP000887013"/>
    </source>
</evidence>
<evidence type="ECO:0000313" key="1">
    <source>
        <dbReference type="EMBL" id="GFS80089.1"/>
    </source>
</evidence>